<dbReference type="GO" id="GO:0030425">
    <property type="term" value="C:dendrite"/>
    <property type="evidence" value="ECO:0007669"/>
    <property type="project" value="TreeGrafter"/>
</dbReference>
<comment type="caution">
    <text evidence="9">The sequence shown here is derived from an EMBL/GenBank/DDBJ whole genome shotgun (WGS) entry which is preliminary data.</text>
</comment>
<dbReference type="EMBL" id="JAXCGZ010012782">
    <property type="protein sequence ID" value="KAK7073461.1"/>
    <property type="molecule type" value="Genomic_DNA"/>
</dbReference>
<reference evidence="9 10" key="1">
    <citation type="submission" date="2023-11" db="EMBL/GenBank/DDBJ databases">
        <title>Halocaridina rubra genome assembly.</title>
        <authorList>
            <person name="Smith C."/>
        </authorList>
    </citation>
    <scope>NUCLEOTIDE SEQUENCE [LARGE SCALE GENOMIC DNA]</scope>
    <source>
        <strain evidence="9">EP-1</strain>
        <tissue evidence="9">Whole</tissue>
    </source>
</reference>
<feature type="region of interest" description="Disordered" evidence="7">
    <location>
        <begin position="1"/>
        <end position="63"/>
    </location>
</feature>
<dbReference type="Pfam" id="PF14604">
    <property type="entry name" value="SH3_9"/>
    <property type="match status" value="1"/>
</dbReference>
<evidence type="ECO:0000256" key="6">
    <source>
        <dbReference type="PROSITE-ProRule" id="PRU00192"/>
    </source>
</evidence>
<keyword evidence="10" id="KW-1185">Reference proteome</keyword>
<dbReference type="GO" id="GO:0045211">
    <property type="term" value="C:postsynaptic membrane"/>
    <property type="evidence" value="ECO:0007669"/>
    <property type="project" value="TreeGrafter"/>
</dbReference>
<keyword evidence="5" id="KW-0206">Cytoskeleton</keyword>
<protein>
    <recommendedName>
        <fullName evidence="8">SH3 domain-containing protein</fullName>
    </recommendedName>
</protein>
<name>A0AAN8ZYL5_HALRR</name>
<evidence type="ECO:0000256" key="7">
    <source>
        <dbReference type="SAM" id="MobiDB-lite"/>
    </source>
</evidence>
<gene>
    <name evidence="9" type="ORF">SK128_015256</name>
</gene>
<feature type="domain" description="SH3" evidence="8">
    <location>
        <begin position="81"/>
        <end position="141"/>
    </location>
</feature>
<evidence type="ECO:0000256" key="4">
    <source>
        <dbReference type="ARBA" id="ARBA00023203"/>
    </source>
</evidence>
<evidence type="ECO:0000313" key="9">
    <source>
        <dbReference type="EMBL" id="KAK7073461.1"/>
    </source>
</evidence>
<evidence type="ECO:0000256" key="1">
    <source>
        <dbReference type="ARBA" id="ARBA00004245"/>
    </source>
</evidence>
<keyword evidence="3" id="KW-0963">Cytoplasm</keyword>
<dbReference type="GO" id="GO:0045773">
    <property type="term" value="P:positive regulation of axon extension"/>
    <property type="evidence" value="ECO:0007669"/>
    <property type="project" value="TreeGrafter"/>
</dbReference>
<dbReference type="AlphaFoldDB" id="A0AAN8ZYL5"/>
<dbReference type="CDD" id="cd11960">
    <property type="entry name" value="SH3_Abp1_eu"/>
    <property type="match status" value="1"/>
</dbReference>
<dbReference type="GO" id="GO:0048812">
    <property type="term" value="P:neuron projection morphogenesis"/>
    <property type="evidence" value="ECO:0007669"/>
    <property type="project" value="TreeGrafter"/>
</dbReference>
<evidence type="ECO:0000256" key="3">
    <source>
        <dbReference type="ARBA" id="ARBA00022490"/>
    </source>
</evidence>
<dbReference type="GO" id="GO:0030427">
    <property type="term" value="C:site of polarized growth"/>
    <property type="evidence" value="ECO:0007669"/>
    <property type="project" value="TreeGrafter"/>
</dbReference>
<dbReference type="GO" id="GO:0030864">
    <property type="term" value="C:cortical actin cytoskeleton"/>
    <property type="evidence" value="ECO:0007669"/>
    <property type="project" value="TreeGrafter"/>
</dbReference>
<dbReference type="PRINTS" id="PR00452">
    <property type="entry name" value="SH3DOMAIN"/>
</dbReference>
<evidence type="ECO:0000259" key="8">
    <source>
        <dbReference type="PROSITE" id="PS50002"/>
    </source>
</evidence>
<dbReference type="GO" id="GO:0014069">
    <property type="term" value="C:postsynaptic density"/>
    <property type="evidence" value="ECO:0007669"/>
    <property type="project" value="TreeGrafter"/>
</dbReference>
<evidence type="ECO:0000313" key="10">
    <source>
        <dbReference type="Proteomes" id="UP001381693"/>
    </source>
</evidence>
<dbReference type="Gene3D" id="2.30.30.40">
    <property type="entry name" value="SH3 Domains"/>
    <property type="match status" value="1"/>
</dbReference>
<proteinExistence type="predicted"/>
<organism evidence="9 10">
    <name type="scientific">Halocaridina rubra</name>
    <name type="common">Hawaiian red shrimp</name>
    <dbReference type="NCBI Taxonomy" id="373956"/>
    <lineage>
        <taxon>Eukaryota</taxon>
        <taxon>Metazoa</taxon>
        <taxon>Ecdysozoa</taxon>
        <taxon>Arthropoda</taxon>
        <taxon>Crustacea</taxon>
        <taxon>Multicrustacea</taxon>
        <taxon>Malacostraca</taxon>
        <taxon>Eumalacostraca</taxon>
        <taxon>Eucarida</taxon>
        <taxon>Decapoda</taxon>
        <taxon>Pleocyemata</taxon>
        <taxon>Caridea</taxon>
        <taxon>Atyoidea</taxon>
        <taxon>Atyidae</taxon>
        <taxon>Halocaridina</taxon>
    </lineage>
</organism>
<sequence>NGDVHSDVYDTVVLPSKSSNQSNLENDNVYDTTVCRASSSSDPTNNHEKDHDDSTIQSSSSPPAIGMVYEVDGMEYQILPEHGLCARALYDYQAADHTEITFDPEEIITNIEQIDAGWWQGVGPDGTYGLFPANYVELINQSAI</sequence>
<dbReference type="SUPFAM" id="SSF50044">
    <property type="entry name" value="SH3-domain"/>
    <property type="match status" value="1"/>
</dbReference>
<dbReference type="Proteomes" id="UP001381693">
    <property type="component" value="Unassembled WGS sequence"/>
</dbReference>
<comment type="subcellular location">
    <subcellularLocation>
        <location evidence="1">Cytoplasm</location>
        <location evidence="1">Cytoskeleton</location>
    </subcellularLocation>
</comment>
<dbReference type="PANTHER" id="PTHR10829:SF25">
    <property type="entry name" value="DREBRIN-LIKE PROTEIN"/>
    <property type="match status" value="1"/>
</dbReference>
<dbReference type="GO" id="GO:0051015">
    <property type="term" value="F:actin filament binding"/>
    <property type="evidence" value="ECO:0007669"/>
    <property type="project" value="TreeGrafter"/>
</dbReference>
<dbReference type="GO" id="GO:0098974">
    <property type="term" value="P:postsynaptic actin cytoskeleton organization"/>
    <property type="evidence" value="ECO:0007669"/>
    <property type="project" value="TreeGrafter"/>
</dbReference>
<dbReference type="GO" id="GO:0005884">
    <property type="term" value="C:actin filament"/>
    <property type="evidence" value="ECO:0007669"/>
    <property type="project" value="TreeGrafter"/>
</dbReference>
<keyword evidence="4" id="KW-0009">Actin-binding</keyword>
<dbReference type="InterPro" id="IPR036028">
    <property type="entry name" value="SH3-like_dom_sf"/>
</dbReference>
<dbReference type="FunFam" id="2.30.30.40:FF:000046">
    <property type="entry name" value="Drebrin-like protein isoform B"/>
    <property type="match status" value="1"/>
</dbReference>
<dbReference type="GO" id="GO:0030027">
    <property type="term" value="C:lamellipodium"/>
    <property type="evidence" value="ECO:0007669"/>
    <property type="project" value="TreeGrafter"/>
</dbReference>
<evidence type="ECO:0000256" key="2">
    <source>
        <dbReference type="ARBA" id="ARBA00022443"/>
    </source>
</evidence>
<feature type="compositionally biased region" description="Basic and acidic residues" evidence="7">
    <location>
        <begin position="45"/>
        <end position="54"/>
    </location>
</feature>
<evidence type="ECO:0000256" key="5">
    <source>
        <dbReference type="ARBA" id="ARBA00023212"/>
    </source>
</evidence>
<dbReference type="InterPro" id="IPR001452">
    <property type="entry name" value="SH3_domain"/>
</dbReference>
<feature type="non-terminal residue" evidence="9">
    <location>
        <position position="1"/>
    </location>
</feature>
<keyword evidence="2 6" id="KW-0728">SH3 domain</keyword>
<dbReference type="SMART" id="SM00326">
    <property type="entry name" value="SH3"/>
    <property type="match status" value="1"/>
</dbReference>
<dbReference type="InterPro" id="IPR035717">
    <property type="entry name" value="Drebrin-like_SH3"/>
</dbReference>
<feature type="compositionally biased region" description="Polar residues" evidence="7">
    <location>
        <begin position="16"/>
        <end position="44"/>
    </location>
</feature>
<accession>A0AAN8ZYL5</accession>
<dbReference type="PANTHER" id="PTHR10829">
    <property type="entry name" value="CORTACTIN AND DREBRIN"/>
    <property type="match status" value="1"/>
</dbReference>
<dbReference type="GO" id="GO:0030833">
    <property type="term" value="P:regulation of actin filament polymerization"/>
    <property type="evidence" value="ECO:0007669"/>
    <property type="project" value="TreeGrafter"/>
</dbReference>
<dbReference type="PROSITE" id="PS50002">
    <property type="entry name" value="SH3"/>
    <property type="match status" value="1"/>
</dbReference>